<reference evidence="1" key="2">
    <citation type="submission" date="2020-11" db="EMBL/GenBank/DDBJ databases">
        <authorList>
            <person name="McCartney M.A."/>
            <person name="Auch B."/>
            <person name="Kono T."/>
            <person name="Mallez S."/>
            <person name="Becker A."/>
            <person name="Gohl D.M."/>
            <person name="Silverstein K.A.T."/>
            <person name="Koren S."/>
            <person name="Bechman K.B."/>
            <person name="Herman A."/>
            <person name="Abrahante J.E."/>
            <person name="Garbe J."/>
        </authorList>
    </citation>
    <scope>NUCLEOTIDE SEQUENCE</scope>
    <source>
        <strain evidence="1">Duluth1</strain>
        <tissue evidence="1">Whole animal</tissue>
    </source>
</reference>
<dbReference type="EMBL" id="JAIWYP010000009">
    <property type="protein sequence ID" value="KAH3769407.1"/>
    <property type="molecule type" value="Genomic_DNA"/>
</dbReference>
<evidence type="ECO:0000313" key="1">
    <source>
        <dbReference type="EMBL" id="KAH3769407.1"/>
    </source>
</evidence>
<gene>
    <name evidence="1" type="ORF">DPMN_170674</name>
</gene>
<dbReference type="GO" id="GO:1990450">
    <property type="term" value="F:linear polyubiquitin binding"/>
    <property type="evidence" value="ECO:0007669"/>
    <property type="project" value="TreeGrafter"/>
</dbReference>
<evidence type="ECO:0000313" key="2">
    <source>
        <dbReference type="Proteomes" id="UP000828390"/>
    </source>
</evidence>
<evidence type="ECO:0008006" key="3">
    <source>
        <dbReference type="Google" id="ProtNLM"/>
    </source>
</evidence>
<dbReference type="GO" id="GO:0036435">
    <property type="term" value="F:K48-linked polyubiquitin modification-dependent protein binding"/>
    <property type="evidence" value="ECO:0007669"/>
    <property type="project" value="TreeGrafter"/>
</dbReference>
<proteinExistence type="predicted"/>
<keyword evidence="2" id="KW-1185">Reference proteome</keyword>
<dbReference type="Pfam" id="PF22191">
    <property type="entry name" value="IBR_1"/>
    <property type="match status" value="1"/>
</dbReference>
<dbReference type="GO" id="GO:0070530">
    <property type="term" value="F:K63-linked polyubiquitin modification-dependent protein binding"/>
    <property type="evidence" value="ECO:0007669"/>
    <property type="project" value="TreeGrafter"/>
</dbReference>
<dbReference type="GO" id="GO:0071797">
    <property type="term" value="C:LUBAC complex"/>
    <property type="evidence" value="ECO:0007669"/>
    <property type="project" value="InterPro"/>
</dbReference>
<dbReference type="Proteomes" id="UP000828390">
    <property type="component" value="Unassembled WGS sequence"/>
</dbReference>
<comment type="caution">
    <text evidence="1">The sequence shown here is derived from an EMBL/GenBank/DDBJ whole genome shotgun (WGS) entry which is preliminary data.</text>
</comment>
<dbReference type="GO" id="GO:0061630">
    <property type="term" value="F:ubiquitin protein ligase activity"/>
    <property type="evidence" value="ECO:0007669"/>
    <property type="project" value="TreeGrafter"/>
</dbReference>
<organism evidence="1 2">
    <name type="scientific">Dreissena polymorpha</name>
    <name type="common">Zebra mussel</name>
    <name type="synonym">Mytilus polymorpha</name>
    <dbReference type="NCBI Taxonomy" id="45954"/>
    <lineage>
        <taxon>Eukaryota</taxon>
        <taxon>Metazoa</taxon>
        <taxon>Spiralia</taxon>
        <taxon>Lophotrochozoa</taxon>
        <taxon>Mollusca</taxon>
        <taxon>Bivalvia</taxon>
        <taxon>Autobranchia</taxon>
        <taxon>Heteroconchia</taxon>
        <taxon>Euheterodonta</taxon>
        <taxon>Imparidentia</taxon>
        <taxon>Neoheterodontei</taxon>
        <taxon>Myida</taxon>
        <taxon>Dreissenoidea</taxon>
        <taxon>Dreissenidae</taxon>
        <taxon>Dreissena</taxon>
    </lineage>
</organism>
<dbReference type="AlphaFoldDB" id="A0A9D4DWL0"/>
<dbReference type="PANTHER" id="PTHR16004">
    <property type="entry name" value="RING FINGER PROTEIN 31-RELATED"/>
    <property type="match status" value="1"/>
</dbReference>
<accession>A0A9D4DWL0</accession>
<dbReference type="SUPFAM" id="SSF57850">
    <property type="entry name" value="RING/U-box"/>
    <property type="match status" value="1"/>
</dbReference>
<protein>
    <recommendedName>
        <fullName evidence="3">IBR domain-containing protein</fullName>
    </recommendedName>
</protein>
<reference evidence="1" key="1">
    <citation type="journal article" date="2019" name="bioRxiv">
        <title>The Genome of the Zebra Mussel, Dreissena polymorpha: A Resource for Invasive Species Research.</title>
        <authorList>
            <person name="McCartney M.A."/>
            <person name="Auch B."/>
            <person name="Kono T."/>
            <person name="Mallez S."/>
            <person name="Zhang Y."/>
            <person name="Obille A."/>
            <person name="Becker A."/>
            <person name="Abrahante J.E."/>
            <person name="Garbe J."/>
            <person name="Badalamenti J.P."/>
            <person name="Herman A."/>
            <person name="Mangelson H."/>
            <person name="Liachko I."/>
            <person name="Sullivan S."/>
            <person name="Sone E.D."/>
            <person name="Koren S."/>
            <person name="Silverstein K.A.T."/>
            <person name="Beckman K.B."/>
            <person name="Gohl D.M."/>
        </authorList>
    </citation>
    <scope>NUCLEOTIDE SEQUENCE</scope>
    <source>
        <strain evidence="1">Duluth1</strain>
        <tissue evidence="1">Whole animal</tissue>
    </source>
</reference>
<name>A0A9D4DWL0_DREPO</name>
<dbReference type="GO" id="GO:0097039">
    <property type="term" value="P:protein linear polyubiquitination"/>
    <property type="evidence" value="ECO:0007669"/>
    <property type="project" value="TreeGrafter"/>
</dbReference>
<sequence length="59" mass="6703">MRYSLAKGGCMHFTCPQCGFQFCSGCQQAFHKDGVGFFLVLNRLLLRHTLGKLVLMHVR</sequence>
<dbReference type="PANTHER" id="PTHR16004:SF2">
    <property type="entry name" value="E3 UBIQUITIN-PROTEIN LIGASE LUBEL"/>
    <property type="match status" value="1"/>
</dbReference>
<dbReference type="Gene3D" id="1.20.120.1750">
    <property type="match status" value="1"/>
</dbReference>
<dbReference type="InterPro" id="IPR026254">
    <property type="entry name" value="RNF31-like"/>
</dbReference>